<protein>
    <submittedName>
        <fullName evidence="2">Unannotated protein</fullName>
    </submittedName>
</protein>
<dbReference type="Pfam" id="PF00248">
    <property type="entry name" value="Aldo_ket_red"/>
    <property type="match status" value="1"/>
</dbReference>
<reference evidence="2" key="1">
    <citation type="submission" date="2020-05" db="EMBL/GenBank/DDBJ databases">
        <authorList>
            <person name="Chiriac C."/>
            <person name="Salcher M."/>
            <person name="Ghai R."/>
            <person name="Kavagutti S V."/>
        </authorList>
    </citation>
    <scope>NUCLEOTIDE SEQUENCE</scope>
</reference>
<organism evidence="2">
    <name type="scientific">freshwater metagenome</name>
    <dbReference type="NCBI Taxonomy" id="449393"/>
    <lineage>
        <taxon>unclassified sequences</taxon>
        <taxon>metagenomes</taxon>
        <taxon>ecological metagenomes</taxon>
    </lineage>
</organism>
<dbReference type="SUPFAM" id="SSF51430">
    <property type="entry name" value="NAD(P)-linked oxidoreductase"/>
    <property type="match status" value="1"/>
</dbReference>
<dbReference type="InterPro" id="IPR050523">
    <property type="entry name" value="AKR_Detox_Biosynth"/>
</dbReference>
<dbReference type="PANTHER" id="PTHR43364:SF1">
    <property type="entry name" value="OXIDOREDUCTASE YDHF"/>
    <property type="match status" value="1"/>
</dbReference>
<dbReference type="PRINTS" id="PR00069">
    <property type="entry name" value="ALDKETRDTASE"/>
</dbReference>
<dbReference type="GO" id="GO:0016491">
    <property type="term" value="F:oxidoreductase activity"/>
    <property type="evidence" value="ECO:0007669"/>
    <property type="project" value="InterPro"/>
</dbReference>
<dbReference type="AlphaFoldDB" id="A0A6J6HDU5"/>
<dbReference type="GO" id="GO:0005829">
    <property type="term" value="C:cytosol"/>
    <property type="evidence" value="ECO:0007669"/>
    <property type="project" value="TreeGrafter"/>
</dbReference>
<feature type="domain" description="NADP-dependent oxidoreductase" evidence="1">
    <location>
        <begin position="30"/>
        <end position="303"/>
    </location>
</feature>
<dbReference type="Gene3D" id="3.20.20.100">
    <property type="entry name" value="NADP-dependent oxidoreductase domain"/>
    <property type="match status" value="1"/>
</dbReference>
<dbReference type="InterPro" id="IPR020471">
    <property type="entry name" value="AKR"/>
</dbReference>
<dbReference type="InterPro" id="IPR036812">
    <property type="entry name" value="NAD(P)_OxRdtase_dom_sf"/>
</dbReference>
<gene>
    <name evidence="2" type="ORF">UFOPK1874_00170</name>
</gene>
<dbReference type="PROSITE" id="PS51257">
    <property type="entry name" value="PROKAR_LIPOPROTEIN"/>
    <property type="match status" value="1"/>
</dbReference>
<accession>A0A6J6HDU5</accession>
<dbReference type="EMBL" id="CAEZUX010000007">
    <property type="protein sequence ID" value="CAB4606888.1"/>
    <property type="molecule type" value="Genomic_DNA"/>
</dbReference>
<sequence length="309" mass="33138">MSDLRFPAAPNTPLDVSTERDLSTIGTVGPISLGCWRLTGSDDENIAIVTTAVDLGMTLLDNADVYGLDWGGTHFGACEEALGRVFEAVSGLRERVVLASKGGIIPGVPYDSSADYIISACEASLRRMNVDVIDLYQIHRPDMFTHPEEVAQAFTSLRSRGLIRECGVSNYTVPQTLALNGFLDSCLATTQPQFSAVHLEPMRDGTFDLCMEAAMTPLAWSPLAGGRIATGEGIRPELLTVLDELAARENVTRSAIGIAFVLAHPSHPVAIVGTTQTERLYELAKATSVSLSRTDVYRIVQASEGVALP</sequence>
<evidence type="ECO:0000313" key="2">
    <source>
        <dbReference type="EMBL" id="CAB4606888.1"/>
    </source>
</evidence>
<name>A0A6J6HDU5_9ZZZZ</name>
<evidence type="ECO:0000259" key="1">
    <source>
        <dbReference type="Pfam" id="PF00248"/>
    </source>
</evidence>
<proteinExistence type="predicted"/>
<dbReference type="PANTHER" id="PTHR43364">
    <property type="entry name" value="NADH-SPECIFIC METHYLGLYOXAL REDUCTASE-RELATED"/>
    <property type="match status" value="1"/>
</dbReference>
<dbReference type="InterPro" id="IPR023210">
    <property type="entry name" value="NADP_OxRdtase_dom"/>
</dbReference>